<name>A0AAP4BUS8_9CORY</name>
<evidence type="ECO:0000256" key="2">
    <source>
        <dbReference type="ARBA" id="ARBA00022670"/>
    </source>
</evidence>
<evidence type="ECO:0000256" key="3">
    <source>
        <dbReference type="ARBA" id="ARBA00022801"/>
    </source>
</evidence>
<proteinExistence type="predicted"/>
<dbReference type="Pfam" id="PF04586">
    <property type="entry name" value="Peptidase_S78"/>
    <property type="match status" value="1"/>
</dbReference>
<keyword evidence="1" id="KW-1188">Viral release from host cell</keyword>
<dbReference type="InterPro" id="IPR054613">
    <property type="entry name" value="Peptidase_S78_dom"/>
</dbReference>
<protein>
    <submittedName>
        <fullName evidence="5">HK97 family phage prohead protease</fullName>
    </submittedName>
</protein>
<dbReference type="GO" id="GO:0008233">
    <property type="term" value="F:peptidase activity"/>
    <property type="evidence" value="ECO:0007669"/>
    <property type="project" value="UniProtKB-KW"/>
</dbReference>
<reference evidence="5" key="1">
    <citation type="submission" date="2023-05" db="EMBL/GenBank/DDBJ databases">
        <title>Metabolic capabilities are highly conserved among human nasal-associated Corynebacterium species in pangenomic analyses.</title>
        <authorList>
            <person name="Tran T.H."/>
            <person name="Roberts A.Q."/>
            <person name="Escapa I.F."/>
            <person name="Gao W."/>
            <person name="Conlan S."/>
            <person name="Kong H."/>
            <person name="Segre J.A."/>
            <person name="Kelly M.S."/>
            <person name="Lemon K.P."/>
        </authorList>
    </citation>
    <scope>NUCLEOTIDE SEQUENCE</scope>
    <source>
        <strain evidence="5">KPL2654</strain>
    </source>
</reference>
<keyword evidence="2 5" id="KW-0645">Protease</keyword>
<dbReference type="NCBIfam" id="TIGR01543">
    <property type="entry name" value="proheadase_HK97"/>
    <property type="match status" value="1"/>
</dbReference>
<dbReference type="InterPro" id="IPR006433">
    <property type="entry name" value="Prohead_protease"/>
</dbReference>
<accession>A0AAP4BUS8</accession>
<evidence type="ECO:0000313" key="6">
    <source>
        <dbReference type="Proteomes" id="UP001226160"/>
    </source>
</evidence>
<dbReference type="Proteomes" id="UP001226160">
    <property type="component" value="Unassembled WGS sequence"/>
</dbReference>
<comment type="caution">
    <text evidence="5">The sequence shown here is derived from an EMBL/GenBank/DDBJ whole genome shotgun (WGS) entry which is preliminary data.</text>
</comment>
<dbReference type="AlphaFoldDB" id="A0AAP4BUS8"/>
<evidence type="ECO:0000259" key="4">
    <source>
        <dbReference type="Pfam" id="PF04586"/>
    </source>
</evidence>
<evidence type="ECO:0000313" key="5">
    <source>
        <dbReference type="EMBL" id="MDK4326780.1"/>
    </source>
</evidence>
<keyword evidence="3" id="KW-0378">Hydrolase</keyword>
<dbReference type="EMBL" id="JASNVP010000009">
    <property type="protein sequence ID" value="MDK4326780.1"/>
    <property type="molecule type" value="Genomic_DNA"/>
</dbReference>
<feature type="domain" description="Prohead serine protease" evidence="4">
    <location>
        <begin position="107"/>
        <end position="260"/>
    </location>
</feature>
<gene>
    <name evidence="5" type="ORF">QPX54_09735</name>
</gene>
<sequence>MGWLLDEETATTEDVWVINARPSLATVDAVRAKGGRLVLIDPGRDVCLQRAETDGRDSHTQDRINDWYDNPPEFEEDELKSMEPKTHTPGADKTVAVNLKEIDLEPGETTDDAGVFEGYAAVFDNVDSYGDVIRPGAFANTIADFEQRNRVIPVLYGHDFNDPFSNIGAVEHVEEDSHGLKIRARLDIDQPKAAQVYRLMKQRRLNEMSFAFRVVNGAFIEMDSEEVYEIRELNLFEVSVVPIGANPKAEVTSVKNSGDHEVKNEHVGYGYGSNSRNLSVDVMEKTLAVLERTHYA</sequence>
<organism evidence="5 6">
    <name type="scientific">Corynebacterium propinquum</name>
    <dbReference type="NCBI Taxonomy" id="43769"/>
    <lineage>
        <taxon>Bacteria</taxon>
        <taxon>Bacillati</taxon>
        <taxon>Actinomycetota</taxon>
        <taxon>Actinomycetes</taxon>
        <taxon>Mycobacteriales</taxon>
        <taxon>Corynebacteriaceae</taxon>
        <taxon>Corynebacterium</taxon>
    </lineage>
</organism>
<dbReference type="GO" id="GO:0006508">
    <property type="term" value="P:proteolysis"/>
    <property type="evidence" value="ECO:0007669"/>
    <property type="project" value="UniProtKB-KW"/>
</dbReference>
<evidence type="ECO:0000256" key="1">
    <source>
        <dbReference type="ARBA" id="ARBA00022612"/>
    </source>
</evidence>